<evidence type="ECO:0000313" key="2">
    <source>
        <dbReference type="Proteomes" id="UP001153332"/>
    </source>
</evidence>
<name>A0ACC2JNJ4_9PEZI</name>
<evidence type="ECO:0000313" key="1">
    <source>
        <dbReference type="EMBL" id="KAJ8129041.1"/>
    </source>
</evidence>
<keyword evidence="2" id="KW-1185">Reference proteome</keyword>
<dbReference type="EMBL" id="JAPUUL010000883">
    <property type="protein sequence ID" value="KAJ8129041.1"/>
    <property type="molecule type" value="Genomic_DNA"/>
</dbReference>
<accession>A0ACC2JNJ4</accession>
<gene>
    <name evidence="1" type="ORF">O1611_g4591</name>
</gene>
<protein>
    <submittedName>
        <fullName evidence="1">Uncharacterized protein</fullName>
    </submittedName>
</protein>
<sequence>MSAHASTSGTNTTSHKAGDPVCTPEATSLSDHSDKMAPSALPQAQTSNSIHVGEPTVLSQQESTPTPWHEVTIAHKNLLREVGKEGFDPGKIHVGENKLLEIGESEYSILHLMAQDWRVKLEPIFSVVMTMISQHNPKFYLLKDDSGKTILTCGRTLEIRKTFVKFFFKNYRPEAIELVKDNPPLLMALLSTWREVKWSRICRELQEFLIERAKDKHGNTFLHRVVRFPLESRSADDGELVEAIVKAVIDAEPRTLFALNDDGKSVYQCCLEAANESYAASESAVSVRKLGDSEDESNHTSDSNTPGINTPDSSTFSDTSDNDTSDDDDDMSDKYTGDGKPVEPISVVLLRVSNMLKKQIVRLGDSVERIRYLISAENKGLDIDLDFSEIGTIKNSRALRRHVEPLKLQVEGLLRNVKVPANETENNKDLRVRQEAITNFFEYLKAKHNMQRIMCLEVDELIGHPCSDALIESALRGIQIDTLDWKKTDMCAQVVANAVPGVRCLRLYCSKNPGSLSSWSAPDVLSKLPNLKRITLTVLEDQGIPQECIMNYAEFCRSLGENNLQGEDPSIRPSLSRMNNNNRQSWIRRLEDFCELINKHIDCNKLGDLAPRVAIIDDGVDLDELERSCVVKGRSFIPGAQWSLSTTGRGTTIARIISSLSPNSRIIVARTDTGIGSGEKSITEALKWCISERANIICFGTKIGIWPLGKKPEYSIVHDLEQTMRQASNRDIILFMPTWQRSTEDPTMQTIEPVRNVLNIATSQWCESGELPIDPEADFTLMDEIPTELRKGDAKGTLEAANGNFVSTAIAAGLAASILVCASDHPDPSKLFSGWGMTNVFWRLKGSGNSKMIMTANLAILTSKFHSIDALADHLVHIRIRY</sequence>
<dbReference type="Proteomes" id="UP001153332">
    <property type="component" value="Unassembled WGS sequence"/>
</dbReference>
<comment type="caution">
    <text evidence="1">The sequence shown here is derived from an EMBL/GenBank/DDBJ whole genome shotgun (WGS) entry which is preliminary data.</text>
</comment>
<organism evidence="1 2">
    <name type="scientific">Lasiodiplodia mahajangana</name>
    <dbReference type="NCBI Taxonomy" id="1108764"/>
    <lineage>
        <taxon>Eukaryota</taxon>
        <taxon>Fungi</taxon>
        <taxon>Dikarya</taxon>
        <taxon>Ascomycota</taxon>
        <taxon>Pezizomycotina</taxon>
        <taxon>Dothideomycetes</taxon>
        <taxon>Dothideomycetes incertae sedis</taxon>
        <taxon>Botryosphaeriales</taxon>
        <taxon>Botryosphaeriaceae</taxon>
        <taxon>Lasiodiplodia</taxon>
    </lineage>
</organism>
<proteinExistence type="predicted"/>
<reference evidence="1" key="1">
    <citation type="submission" date="2022-12" db="EMBL/GenBank/DDBJ databases">
        <title>Genome Sequence of Lasiodiplodia mahajangana.</title>
        <authorList>
            <person name="Buettner E."/>
        </authorList>
    </citation>
    <scope>NUCLEOTIDE SEQUENCE</scope>
    <source>
        <strain evidence="1">VT137</strain>
    </source>
</reference>